<dbReference type="SUPFAM" id="SSF46689">
    <property type="entry name" value="Homeodomain-like"/>
    <property type="match status" value="1"/>
</dbReference>
<dbReference type="Gene3D" id="1.10.10.60">
    <property type="entry name" value="Homeodomain-like"/>
    <property type="match status" value="1"/>
</dbReference>
<evidence type="ECO:0000313" key="2">
    <source>
        <dbReference type="EMBL" id="SFU85895.1"/>
    </source>
</evidence>
<protein>
    <submittedName>
        <fullName evidence="2">Mor transcription activator family protein</fullName>
    </submittedName>
</protein>
<dbReference type="AlphaFoldDB" id="A0A1I7JL18"/>
<gene>
    <name evidence="2" type="ORF">SAMN04489707_102761</name>
</gene>
<evidence type="ECO:0000259" key="1">
    <source>
        <dbReference type="Pfam" id="PF08765"/>
    </source>
</evidence>
<evidence type="ECO:0000313" key="3">
    <source>
        <dbReference type="Proteomes" id="UP000183656"/>
    </source>
</evidence>
<sequence>MTMPARRLTEAEAAVLAQHLPAGLTDEVRDVAWCLFESIALMDSRAGTAHPDPAWLRVLHAMARIATVQVLHLCAEKGGKTIYLAKGVAAYLSARDLQMCSEFRGDNYHVLARRYGLTEMRVRQIVNDWHEEQIRMRQGRLPGIDD</sequence>
<dbReference type="Pfam" id="PF08765">
    <property type="entry name" value="Mor"/>
    <property type="match status" value="1"/>
</dbReference>
<proteinExistence type="predicted"/>
<keyword evidence="3" id="KW-1185">Reference proteome</keyword>
<dbReference type="Proteomes" id="UP000183656">
    <property type="component" value="Unassembled WGS sequence"/>
</dbReference>
<dbReference type="InterPro" id="IPR014875">
    <property type="entry name" value="Mor_transcription_activator"/>
</dbReference>
<organism evidence="2 3">
    <name type="scientific">Paenacidovorax caeni</name>
    <dbReference type="NCBI Taxonomy" id="343013"/>
    <lineage>
        <taxon>Bacteria</taxon>
        <taxon>Pseudomonadati</taxon>
        <taxon>Pseudomonadota</taxon>
        <taxon>Betaproteobacteria</taxon>
        <taxon>Burkholderiales</taxon>
        <taxon>Comamonadaceae</taxon>
        <taxon>Paenacidovorax</taxon>
    </lineage>
</organism>
<dbReference type="InterPro" id="IPR009057">
    <property type="entry name" value="Homeodomain-like_sf"/>
</dbReference>
<dbReference type="PANTHER" id="PTHR37812:SF1">
    <property type="entry name" value="MU-LIKE PROPHAGE FLUMU PROTEIN C"/>
    <property type="match status" value="1"/>
</dbReference>
<dbReference type="InterPro" id="IPR052411">
    <property type="entry name" value="c-mor_Regulatory_Protein"/>
</dbReference>
<name>A0A1I7JL18_9BURK</name>
<feature type="domain" description="Mor transcription activator" evidence="1">
    <location>
        <begin position="64"/>
        <end position="141"/>
    </location>
</feature>
<dbReference type="OrthoDB" id="8906055at2"/>
<dbReference type="STRING" id="343013.SAMN04489707_102761"/>
<dbReference type="RefSeq" id="WP_082366563.1">
    <property type="nucleotide sequence ID" value="NZ_CYIG01000022.1"/>
</dbReference>
<reference evidence="2 3" key="1">
    <citation type="submission" date="2016-10" db="EMBL/GenBank/DDBJ databases">
        <authorList>
            <person name="de Groot N.N."/>
        </authorList>
    </citation>
    <scope>NUCLEOTIDE SEQUENCE [LARGE SCALE GENOMIC DNA]</scope>
    <source>
        <strain evidence="2 3">R-24608</strain>
    </source>
</reference>
<accession>A0A1I7JL18</accession>
<dbReference type="EMBL" id="FPBX01000027">
    <property type="protein sequence ID" value="SFU85895.1"/>
    <property type="molecule type" value="Genomic_DNA"/>
</dbReference>
<dbReference type="PANTHER" id="PTHR37812">
    <property type="entry name" value="MU-LIKE PROPHAGE FLUMU PROTEIN C"/>
    <property type="match status" value="1"/>
</dbReference>